<keyword evidence="2" id="KW-0479">Metal-binding</keyword>
<evidence type="ECO:0000256" key="5">
    <source>
        <dbReference type="ARBA" id="ARBA00023136"/>
    </source>
</evidence>
<dbReference type="EMBL" id="LNZH02000180">
    <property type="protein sequence ID" value="OCB88313.1"/>
    <property type="molecule type" value="Genomic_DNA"/>
</dbReference>
<dbReference type="GO" id="GO:0007032">
    <property type="term" value="P:endosome organization"/>
    <property type="evidence" value="ECO:0007669"/>
    <property type="project" value="TreeGrafter"/>
</dbReference>
<evidence type="ECO:0000256" key="8">
    <source>
        <dbReference type="SAM" id="Coils"/>
    </source>
</evidence>
<evidence type="ECO:0000256" key="7">
    <source>
        <dbReference type="PROSITE-ProRule" id="PRU01006"/>
    </source>
</evidence>
<keyword evidence="4" id="KW-0862">Zinc</keyword>
<gene>
    <name evidence="11" type="ORF">A7U60_g4515</name>
</gene>
<evidence type="ECO:0000256" key="2">
    <source>
        <dbReference type="ARBA" id="ARBA00022723"/>
    </source>
</evidence>
<dbReference type="InterPro" id="IPR058919">
    <property type="entry name" value="Pep3/Vps18_RING_C"/>
</dbReference>
<dbReference type="GO" id="GO:0007033">
    <property type="term" value="P:vacuole organization"/>
    <property type="evidence" value="ECO:0007669"/>
    <property type="project" value="TreeGrafter"/>
</dbReference>
<dbReference type="Pfam" id="PF05131">
    <property type="entry name" value="Pep3_Vps18"/>
    <property type="match status" value="1"/>
</dbReference>
<reference evidence="11" key="1">
    <citation type="submission" date="2016-06" db="EMBL/GenBank/DDBJ databases">
        <title>Draft Genome sequence of the fungus Inonotus baumii.</title>
        <authorList>
            <person name="Zhu H."/>
            <person name="Lin W."/>
        </authorList>
    </citation>
    <scope>NUCLEOTIDE SEQUENCE</scope>
    <source>
        <strain evidence="11">821</strain>
    </source>
</reference>
<evidence type="ECO:0000313" key="12">
    <source>
        <dbReference type="Proteomes" id="UP000757232"/>
    </source>
</evidence>
<feature type="repeat" description="CHCR" evidence="7">
    <location>
        <begin position="666"/>
        <end position="834"/>
    </location>
</feature>
<keyword evidence="3" id="KW-0863">Zinc-finger</keyword>
<dbReference type="PANTHER" id="PTHR23323:SF26">
    <property type="entry name" value="VACUOLAR PROTEIN SORTING-ASSOCIATED PROTEIN 18 HOMOLOG"/>
    <property type="match status" value="1"/>
</dbReference>
<dbReference type="InterPro" id="IPR036322">
    <property type="entry name" value="WD40_repeat_dom_sf"/>
</dbReference>
<feature type="domain" description="Pep3/Vps18 RING C-terminal" evidence="10">
    <location>
        <begin position="911"/>
        <end position="966"/>
    </location>
</feature>
<feature type="coiled-coil region" evidence="8">
    <location>
        <begin position="1061"/>
        <end position="1088"/>
    </location>
</feature>
<evidence type="ECO:0000256" key="6">
    <source>
        <dbReference type="ARBA" id="ARBA00029433"/>
    </source>
</evidence>
<accession>A0A9Q5HYF2</accession>
<evidence type="ECO:0000313" key="11">
    <source>
        <dbReference type="EMBL" id="OCB88313.1"/>
    </source>
</evidence>
<dbReference type="GO" id="GO:0030674">
    <property type="term" value="F:protein-macromolecule adaptor activity"/>
    <property type="evidence" value="ECO:0007669"/>
    <property type="project" value="TreeGrafter"/>
</dbReference>
<feature type="domain" description="Pep3/Vps18 beta-propeller" evidence="9">
    <location>
        <begin position="66"/>
        <end position="433"/>
    </location>
</feature>
<dbReference type="GO" id="GO:0048284">
    <property type="term" value="P:organelle fusion"/>
    <property type="evidence" value="ECO:0007669"/>
    <property type="project" value="TreeGrafter"/>
</dbReference>
<evidence type="ECO:0000259" key="9">
    <source>
        <dbReference type="Pfam" id="PF05131"/>
    </source>
</evidence>
<dbReference type="PANTHER" id="PTHR23323">
    <property type="entry name" value="VACUOLAR PROTEIN SORTING-ASSOCIATED PROTEIN"/>
    <property type="match status" value="1"/>
</dbReference>
<dbReference type="InterPro" id="IPR007810">
    <property type="entry name" value="Pep3/Vps18_beta-prop"/>
</dbReference>
<comment type="caution">
    <text evidence="11">The sequence shown here is derived from an EMBL/GenBank/DDBJ whole genome shotgun (WGS) entry which is preliminary data.</text>
</comment>
<evidence type="ECO:0000259" key="10">
    <source>
        <dbReference type="Pfam" id="PF26148"/>
    </source>
</evidence>
<sequence>MFDEFVEHAGAPSTGLSRNALNLPNFDYQGFEPSPYDEADEQEDLDSLAHPLDGEQYPNPAATTAPTFELGRVQYSPPAPLVSLAVSSDLLVMGLSNNLVVMIELSRPEHVVKLPIQRKANEMTLYKVFLDPSGRHLIVTSTQGENWYLFHGWKKFKQLKNFKMVIESIAWNKAGLLSASNSTSSREFLVGARNGTVHEALLDAEEDFFKSQERYVAPVFSLPERTPITGLQFQLLPPLDPKHAVVIITTPSRIYQLAGSLDKRPEDSNRLFAPLFARYRDTAPKILELPGETPNSELHFFTSNADQAQSLPKAMAWMTAQGIYHGTMNLSSNSDEFIDSAQLLPYPNIDSPSTSPKSGSSPTPGPLSMSLTEFHFLLLFKDRVIGICNLNDVLVYKEALPLKSNEEVRGITTDPVRKTYWVYTDSSLFELNISNETRNIWKVYLEKGEFEVALRYAKTAGQRDKVLIAQADRFFKDGRYIQSAQCYAQSSASFEEVTLGLIDAGEREALRYYLISRLERARKSFKDLTQRMMLATWLVELYLSRCNELEDVAASESVSHDVEDLRIALILVEEEMRHFLETYKADLDAKTVYELIQSHGRNDIYLHFATVIGDLGRVAEHWILEEEWTKAIDVMNRQSDLELYYRFAPVLMRQVPRETVESWLRQSALDPLRLVPALLRTQQLSSAGPRDPLQPNHAIRYLNHVAFTQGNTSPIIHNLLITLHISCSSPAGGDDEGPLLRFLSTSPVDPITDKPYYDLDYALRLCIQAGKTRSCVLIYSKMGLWENSVDLALEKGDLELAKVNADMPEDQQLRKRLWLKIAKYVVQDKKDIKSAMTFLDNTDLLKIEDILPFFPDFVVIDDFKEEICTALEGYSAHIDSLKAEMDETTKSAEAIKAEINALRNRFVVIDAADRCTKCHFSLLARQFYVFPCQHTFHVDCLIGLAKEYLPAASLRRMIALQNDLVKSAQQLPTDRPSITSPVPGLPTNPSARNANQRTLLSANFTAPAQNSTRAANSLGRNILSAGDKLRDLIVPESLASVISAGMWSTGLDRIGLDRMWNVGEKGEKNDLARKAEKAREELDELLAGSCPLCEGVVAGLDKPFIKEGEDDDSWQI</sequence>
<evidence type="ECO:0000256" key="3">
    <source>
        <dbReference type="ARBA" id="ARBA00022771"/>
    </source>
</evidence>
<comment type="subcellular location">
    <subcellularLocation>
        <location evidence="6">Endomembrane system</location>
        <topology evidence="6">Peripheral membrane protein</topology>
        <orientation evidence="6">Cytoplasmic side</orientation>
    </subcellularLocation>
</comment>
<dbReference type="CDD" id="cd16462">
    <property type="entry name" value="RING-H2_Pep3p-like"/>
    <property type="match status" value="1"/>
</dbReference>
<evidence type="ECO:0000256" key="1">
    <source>
        <dbReference type="ARBA" id="ARBA00010454"/>
    </source>
</evidence>
<dbReference type="GO" id="GO:0006886">
    <property type="term" value="P:intracellular protein transport"/>
    <property type="evidence" value="ECO:0007669"/>
    <property type="project" value="UniProtKB-UniRule"/>
</dbReference>
<name>A0A9Q5HYF2_SANBA</name>
<protein>
    <submittedName>
        <fullName evidence="11">DigA protein</fullName>
    </submittedName>
</protein>
<evidence type="ECO:0000256" key="4">
    <source>
        <dbReference type="ARBA" id="ARBA00022833"/>
    </source>
</evidence>
<dbReference type="GO" id="GO:0030897">
    <property type="term" value="C:HOPS complex"/>
    <property type="evidence" value="ECO:0007669"/>
    <property type="project" value="TreeGrafter"/>
</dbReference>
<dbReference type="AlphaFoldDB" id="A0A9Q5HYF2"/>
<dbReference type="PROSITE" id="PS50236">
    <property type="entry name" value="CHCR"/>
    <property type="match status" value="1"/>
</dbReference>
<keyword evidence="8" id="KW-0175">Coiled coil</keyword>
<keyword evidence="5" id="KW-0472">Membrane</keyword>
<organism evidence="11 12">
    <name type="scientific">Sanghuangporus baumii</name>
    <name type="common">Phellinus baumii</name>
    <dbReference type="NCBI Taxonomy" id="108892"/>
    <lineage>
        <taxon>Eukaryota</taxon>
        <taxon>Fungi</taxon>
        <taxon>Dikarya</taxon>
        <taxon>Basidiomycota</taxon>
        <taxon>Agaricomycotina</taxon>
        <taxon>Agaricomycetes</taxon>
        <taxon>Hymenochaetales</taxon>
        <taxon>Hymenochaetaceae</taxon>
        <taxon>Sanghuangporus</taxon>
    </lineage>
</organism>
<dbReference type="Proteomes" id="UP000757232">
    <property type="component" value="Unassembled WGS sequence"/>
</dbReference>
<dbReference type="OrthoDB" id="1845386at2759"/>
<dbReference type="GO" id="GO:0005768">
    <property type="term" value="C:endosome"/>
    <property type="evidence" value="ECO:0007669"/>
    <property type="project" value="TreeGrafter"/>
</dbReference>
<dbReference type="GO" id="GO:0008270">
    <property type="term" value="F:zinc ion binding"/>
    <property type="evidence" value="ECO:0007669"/>
    <property type="project" value="UniProtKB-KW"/>
</dbReference>
<dbReference type="GO" id="GO:0006904">
    <property type="term" value="P:vesicle docking involved in exocytosis"/>
    <property type="evidence" value="ECO:0007669"/>
    <property type="project" value="TreeGrafter"/>
</dbReference>
<comment type="similarity">
    <text evidence="1">Belongs to the VPS18 family.</text>
</comment>
<dbReference type="InterPro" id="IPR000547">
    <property type="entry name" value="Clathrin_H-chain/VPS_repeat"/>
</dbReference>
<dbReference type="Pfam" id="PF26148">
    <property type="entry name" value="VPS18_RING_C"/>
    <property type="match status" value="1"/>
</dbReference>
<dbReference type="SUPFAM" id="SSF50978">
    <property type="entry name" value="WD40 repeat-like"/>
    <property type="match status" value="1"/>
</dbReference>
<keyword evidence="12" id="KW-1185">Reference proteome</keyword>
<feature type="coiled-coil region" evidence="8">
    <location>
        <begin position="871"/>
        <end position="905"/>
    </location>
</feature>
<proteinExistence type="inferred from homology"/>